<dbReference type="EMBL" id="KZ149965">
    <property type="protein sequence ID" value="PZC76203.1"/>
    <property type="molecule type" value="Genomic_DNA"/>
</dbReference>
<evidence type="ECO:0000313" key="2">
    <source>
        <dbReference type="Proteomes" id="UP000249218"/>
    </source>
</evidence>
<accession>A0A2W1BWS8</accession>
<proteinExistence type="predicted"/>
<protein>
    <submittedName>
        <fullName evidence="1">Uncharacterized protein</fullName>
    </submittedName>
</protein>
<sequence length="80" mass="9535">MTLKNVRGRVRNGRDVTDKPDEVRVNRANQIILKKTKYAKEKENLDKKNEMLQYLLKGKKDYPQNTQYLSTFYPFPCLLQ</sequence>
<gene>
    <name evidence="1" type="primary">HaOG204883</name>
    <name evidence="1" type="ORF">B5X24_HaOG204883</name>
</gene>
<evidence type="ECO:0000313" key="1">
    <source>
        <dbReference type="EMBL" id="PZC76203.1"/>
    </source>
</evidence>
<reference evidence="1 2" key="1">
    <citation type="journal article" date="2017" name="BMC Biol.">
        <title>Genomic innovations, transcriptional plasticity and gene loss underlying the evolution and divergence of two highly polyphagous and invasive Helicoverpa pest species.</title>
        <authorList>
            <person name="Pearce S.L."/>
            <person name="Clarke D.F."/>
            <person name="East P.D."/>
            <person name="Elfekih S."/>
            <person name="Gordon K.H."/>
            <person name="Jermiin L.S."/>
            <person name="McGaughran A."/>
            <person name="Oakeshott J.G."/>
            <person name="Papanikolaou A."/>
            <person name="Perera O.P."/>
            <person name="Rane R.V."/>
            <person name="Richards S."/>
            <person name="Tay W.T."/>
            <person name="Walsh T.K."/>
            <person name="Anderson A."/>
            <person name="Anderson C.J."/>
            <person name="Asgari S."/>
            <person name="Board P.G."/>
            <person name="Bretschneider A."/>
            <person name="Campbell P.M."/>
            <person name="Chertemps T."/>
            <person name="Christeller J.T."/>
            <person name="Coppin C.W."/>
            <person name="Downes S.J."/>
            <person name="Duan G."/>
            <person name="Farnsworth C.A."/>
            <person name="Good R.T."/>
            <person name="Han L.B."/>
            <person name="Han Y.C."/>
            <person name="Hatje K."/>
            <person name="Horne I."/>
            <person name="Huang Y.P."/>
            <person name="Hughes D.S."/>
            <person name="Jacquin-Joly E."/>
            <person name="James W."/>
            <person name="Jhangiani S."/>
            <person name="Kollmar M."/>
            <person name="Kuwar S.S."/>
            <person name="Li S."/>
            <person name="Liu N.Y."/>
            <person name="Maibeche M.T."/>
            <person name="Miller J.R."/>
            <person name="Montagne N."/>
            <person name="Perry T."/>
            <person name="Qu J."/>
            <person name="Song S.V."/>
            <person name="Sutton G.G."/>
            <person name="Vogel H."/>
            <person name="Walenz B.P."/>
            <person name="Xu W."/>
            <person name="Zhang H.J."/>
            <person name="Zou Z."/>
            <person name="Batterham P."/>
            <person name="Edwards O.R."/>
            <person name="Feyereisen R."/>
            <person name="Gibbs R.A."/>
            <person name="Heckel D.G."/>
            <person name="McGrath A."/>
            <person name="Robin C."/>
            <person name="Scherer S.E."/>
            <person name="Worley K.C."/>
            <person name="Wu Y.D."/>
        </authorList>
    </citation>
    <scope>NUCLEOTIDE SEQUENCE [LARGE SCALE GENOMIC DNA]</scope>
    <source>
        <strain evidence="1">Harm_GR_Male_#8</strain>
        <tissue evidence="1">Whole organism</tissue>
    </source>
</reference>
<dbReference type="Proteomes" id="UP000249218">
    <property type="component" value="Unassembled WGS sequence"/>
</dbReference>
<name>A0A2W1BWS8_HELAM</name>
<organism evidence="1 2">
    <name type="scientific">Helicoverpa armigera</name>
    <name type="common">Cotton bollworm</name>
    <name type="synonym">Heliothis armigera</name>
    <dbReference type="NCBI Taxonomy" id="29058"/>
    <lineage>
        <taxon>Eukaryota</taxon>
        <taxon>Metazoa</taxon>
        <taxon>Ecdysozoa</taxon>
        <taxon>Arthropoda</taxon>
        <taxon>Hexapoda</taxon>
        <taxon>Insecta</taxon>
        <taxon>Pterygota</taxon>
        <taxon>Neoptera</taxon>
        <taxon>Endopterygota</taxon>
        <taxon>Lepidoptera</taxon>
        <taxon>Glossata</taxon>
        <taxon>Ditrysia</taxon>
        <taxon>Noctuoidea</taxon>
        <taxon>Noctuidae</taxon>
        <taxon>Heliothinae</taxon>
        <taxon>Helicoverpa</taxon>
    </lineage>
</organism>
<keyword evidence="2" id="KW-1185">Reference proteome</keyword>
<dbReference type="AlphaFoldDB" id="A0A2W1BWS8"/>